<organism evidence="1 2">
    <name type="scientific">Mucilaginibacter achroorhodeus</name>
    <dbReference type="NCBI Taxonomy" id="2599294"/>
    <lineage>
        <taxon>Bacteria</taxon>
        <taxon>Pseudomonadati</taxon>
        <taxon>Bacteroidota</taxon>
        <taxon>Sphingobacteriia</taxon>
        <taxon>Sphingobacteriales</taxon>
        <taxon>Sphingobacteriaceae</taxon>
        <taxon>Mucilaginibacter</taxon>
    </lineage>
</organism>
<evidence type="ECO:0000313" key="1">
    <source>
        <dbReference type="EMBL" id="TWR26807.1"/>
    </source>
</evidence>
<reference evidence="1 2" key="1">
    <citation type="submission" date="2019-07" db="EMBL/GenBank/DDBJ databases">
        <authorList>
            <person name="Kim J."/>
        </authorList>
    </citation>
    <scope>NUCLEOTIDE SEQUENCE [LARGE SCALE GENOMIC DNA]</scope>
    <source>
        <strain evidence="1 2">MJ1a</strain>
    </source>
</reference>
<proteinExistence type="predicted"/>
<dbReference type="RefSeq" id="WP_146269812.1">
    <property type="nucleotide sequence ID" value="NZ_VOEI01000002.1"/>
</dbReference>
<comment type="caution">
    <text evidence="1">The sequence shown here is derived from an EMBL/GenBank/DDBJ whole genome shotgun (WGS) entry which is preliminary data.</text>
</comment>
<protein>
    <submittedName>
        <fullName evidence="1">Uncharacterized protein</fullName>
    </submittedName>
</protein>
<gene>
    <name evidence="1" type="ORF">FPZ42_07145</name>
</gene>
<dbReference type="Proteomes" id="UP000318010">
    <property type="component" value="Unassembled WGS sequence"/>
</dbReference>
<dbReference type="AlphaFoldDB" id="A0A563U624"/>
<keyword evidence="2" id="KW-1185">Reference proteome</keyword>
<evidence type="ECO:0000313" key="2">
    <source>
        <dbReference type="Proteomes" id="UP000318010"/>
    </source>
</evidence>
<sequence>MLKKSLKSLVENSNLNTGDQFEIIHDEKAMDFSGGVSTCQKLEKCLEYTGDCPNLVTCGTFDPVSAS</sequence>
<name>A0A563U624_9SPHI</name>
<dbReference type="EMBL" id="VOEI01000002">
    <property type="protein sequence ID" value="TWR26807.1"/>
    <property type="molecule type" value="Genomic_DNA"/>
</dbReference>
<accession>A0A563U624</accession>